<dbReference type="UniPathway" id="UPA00219"/>
<keyword evidence="8 9" id="KW-0961">Cell wall biogenesis/degradation</keyword>
<dbReference type="EMBL" id="NOIG01000008">
    <property type="protein sequence ID" value="OYD49649.1"/>
    <property type="molecule type" value="Genomic_DNA"/>
</dbReference>
<keyword evidence="7 9" id="KW-0573">Peptidoglycan synthesis</keyword>
<feature type="domain" description="L,D-TPase catalytic" evidence="10">
    <location>
        <begin position="4"/>
        <end position="160"/>
    </location>
</feature>
<evidence type="ECO:0000256" key="1">
    <source>
        <dbReference type="ARBA" id="ARBA00004752"/>
    </source>
</evidence>
<dbReference type="PANTHER" id="PTHR30582:SF24">
    <property type="entry name" value="L,D-TRANSPEPTIDASE ERFK_SRFK-RELATED"/>
    <property type="match status" value="1"/>
</dbReference>
<dbReference type="InterPro" id="IPR038063">
    <property type="entry name" value="Transpep_catalytic_dom"/>
</dbReference>
<comment type="caution">
    <text evidence="11">The sequence shown here is derived from an EMBL/GenBank/DDBJ whole genome shotgun (WGS) entry which is preliminary data.</text>
</comment>
<proteinExistence type="inferred from homology"/>
<evidence type="ECO:0000256" key="2">
    <source>
        <dbReference type="ARBA" id="ARBA00005992"/>
    </source>
</evidence>
<sequence>MAGTELHIDVAQQRLALVVDGATERSYRISTALNGVGEIHGSGCTPRGQHRVRAKVGAGCAPGTVFVGRRATGEVYSPELAAAHPGRDWILSRILWLTGCEPGLNRGGAVDTLRRYIYIHGCPDDCAMGVPLSHGCVRLANADVIDLFDRVVVGTRVCIHSTPSPCATEHAEGTQP</sequence>
<evidence type="ECO:0000256" key="7">
    <source>
        <dbReference type="ARBA" id="ARBA00022984"/>
    </source>
</evidence>
<keyword evidence="6 9" id="KW-0133">Cell shape</keyword>
<dbReference type="Pfam" id="PF03734">
    <property type="entry name" value="YkuD"/>
    <property type="match status" value="1"/>
</dbReference>
<dbReference type="GO" id="GO:0005576">
    <property type="term" value="C:extracellular region"/>
    <property type="evidence" value="ECO:0007669"/>
    <property type="project" value="TreeGrafter"/>
</dbReference>
<comment type="similarity">
    <text evidence="2">Belongs to the YkuD family.</text>
</comment>
<keyword evidence="4" id="KW-0808">Transferase</keyword>
<dbReference type="CDD" id="cd16913">
    <property type="entry name" value="YkuD_like"/>
    <property type="match status" value="1"/>
</dbReference>
<evidence type="ECO:0000313" key="11">
    <source>
        <dbReference type="EMBL" id="OYD49649.1"/>
    </source>
</evidence>
<comment type="pathway">
    <text evidence="1 9">Cell wall biogenesis; peptidoglycan biosynthesis.</text>
</comment>
<evidence type="ECO:0000313" key="12">
    <source>
        <dbReference type="Proteomes" id="UP000215441"/>
    </source>
</evidence>
<dbReference type="AlphaFoldDB" id="A0A235EKU7"/>
<evidence type="ECO:0000256" key="5">
    <source>
        <dbReference type="ARBA" id="ARBA00022801"/>
    </source>
</evidence>
<feature type="active site" description="Nucleophile" evidence="9">
    <location>
        <position position="136"/>
    </location>
</feature>
<evidence type="ECO:0000259" key="10">
    <source>
        <dbReference type="PROSITE" id="PS52029"/>
    </source>
</evidence>
<evidence type="ECO:0000256" key="9">
    <source>
        <dbReference type="PROSITE-ProRule" id="PRU01373"/>
    </source>
</evidence>
<evidence type="ECO:0000256" key="6">
    <source>
        <dbReference type="ARBA" id="ARBA00022960"/>
    </source>
</evidence>
<dbReference type="InterPro" id="IPR005490">
    <property type="entry name" value="LD_TPept_cat_dom"/>
</dbReference>
<dbReference type="GO" id="GO:0018104">
    <property type="term" value="P:peptidoglycan-protein cross-linking"/>
    <property type="evidence" value="ECO:0007669"/>
    <property type="project" value="TreeGrafter"/>
</dbReference>
<keyword evidence="12" id="KW-1185">Reference proteome</keyword>
<dbReference type="GO" id="GO:0016757">
    <property type="term" value="F:glycosyltransferase activity"/>
    <property type="evidence" value="ECO:0007669"/>
    <property type="project" value="UniProtKB-KW"/>
</dbReference>
<protein>
    <recommendedName>
        <fullName evidence="10">L,D-TPase catalytic domain-containing protein</fullName>
    </recommendedName>
</protein>
<evidence type="ECO:0000256" key="8">
    <source>
        <dbReference type="ARBA" id="ARBA00023316"/>
    </source>
</evidence>
<gene>
    <name evidence="11" type="ORF">CBY09_11790</name>
</gene>
<dbReference type="SUPFAM" id="SSF141523">
    <property type="entry name" value="L,D-transpeptidase catalytic domain-like"/>
    <property type="match status" value="1"/>
</dbReference>
<dbReference type="GO" id="GO:0071972">
    <property type="term" value="F:peptidoglycan L,D-transpeptidase activity"/>
    <property type="evidence" value="ECO:0007669"/>
    <property type="project" value="TreeGrafter"/>
</dbReference>
<evidence type="ECO:0000256" key="4">
    <source>
        <dbReference type="ARBA" id="ARBA00022679"/>
    </source>
</evidence>
<keyword evidence="3" id="KW-0328">Glycosyltransferase</keyword>
<feature type="active site" description="Proton donor/acceptor" evidence="9">
    <location>
        <position position="120"/>
    </location>
</feature>
<accession>A0A235EKU7</accession>
<dbReference type="GO" id="GO:0008360">
    <property type="term" value="P:regulation of cell shape"/>
    <property type="evidence" value="ECO:0007669"/>
    <property type="project" value="UniProtKB-UniRule"/>
</dbReference>
<reference evidence="11 12" key="1">
    <citation type="submission" date="2017-07" db="EMBL/GenBank/DDBJ databases">
        <title>Acidovorax KNDSW TSA 6 genome sequence and assembly.</title>
        <authorList>
            <person name="Mayilraj S."/>
        </authorList>
    </citation>
    <scope>NUCLEOTIDE SEQUENCE [LARGE SCALE GENOMIC DNA]</scope>
    <source>
        <strain evidence="11 12">KNDSW-TSA6</strain>
    </source>
</reference>
<dbReference type="Proteomes" id="UP000215441">
    <property type="component" value="Unassembled WGS sequence"/>
</dbReference>
<dbReference type="RefSeq" id="WP_094289750.1">
    <property type="nucleotide sequence ID" value="NZ_NOIG01000008.1"/>
</dbReference>
<dbReference type="Gene3D" id="2.40.440.10">
    <property type="entry name" value="L,D-transpeptidase catalytic domain-like"/>
    <property type="match status" value="1"/>
</dbReference>
<keyword evidence="5" id="KW-0378">Hydrolase</keyword>
<evidence type="ECO:0000256" key="3">
    <source>
        <dbReference type="ARBA" id="ARBA00022676"/>
    </source>
</evidence>
<dbReference type="OrthoDB" id="9787225at2"/>
<organism evidence="11 12">
    <name type="scientific">Acidovorax kalamii</name>
    <dbReference type="NCBI Taxonomy" id="2004485"/>
    <lineage>
        <taxon>Bacteria</taxon>
        <taxon>Pseudomonadati</taxon>
        <taxon>Pseudomonadota</taxon>
        <taxon>Betaproteobacteria</taxon>
        <taxon>Burkholderiales</taxon>
        <taxon>Comamonadaceae</taxon>
        <taxon>Acidovorax</taxon>
    </lineage>
</organism>
<dbReference type="InterPro" id="IPR050979">
    <property type="entry name" value="LD-transpeptidase"/>
</dbReference>
<dbReference type="GO" id="GO:0071555">
    <property type="term" value="P:cell wall organization"/>
    <property type="evidence" value="ECO:0007669"/>
    <property type="project" value="UniProtKB-UniRule"/>
</dbReference>
<dbReference type="PANTHER" id="PTHR30582">
    <property type="entry name" value="L,D-TRANSPEPTIDASE"/>
    <property type="match status" value="1"/>
</dbReference>
<name>A0A235EKU7_9BURK</name>
<dbReference type="PROSITE" id="PS52029">
    <property type="entry name" value="LD_TPASE"/>
    <property type="match status" value="1"/>
</dbReference>